<feature type="compositionally biased region" description="Acidic residues" evidence="7">
    <location>
        <begin position="621"/>
        <end position="636"/>
    </location>
</feature>
<dbReference type="Gene3D" id="1.10.510.10">
    <property type="entry name" value="Transferase(Phosphotransferase) domain 1"/>
    <property type="match status" value="1"/>
</dbReference>
<feature type="chain" id="PRO_5043024503" description="Protein kinase domain-containing protein" evidence="8">
    <location>
        <begin position="24"/>
        <end position="636"/>
    </location>
</feature>
<dbReference type="InterPro" id="IPR001245">
    <property type="entry name" value="Ser-Thr/Tyr_kinase_cat_dom"/>
</dbReference>
<dbReference type="GO" id="GO:0004672">
    <property type="term" value="F:protein kinase activity"/>
    <property type="evidence" value="ECO:0007669"/>
    <property type="project" value="InterPro"/>
</dbReference>
<evidence type="ECO:0000256" key="8">
    <source>
        <dbReference type="SAM" id="SignalP"/>
    </source>
</evidence>
<dbReference type="Gene3D" id="3.80.10.10">
    <property type="entry name" value="Ribonuclease Inhibitor"/>
    <property type="match status" value="1"/>
</dbReference>
<evidence type="ECO:0000313" key="10">
    <source>
        <dbReference type="EMBL" id="KAK9071318.1"/>
    </source>
</evidence>
<proteinExistence type="predicted"/>
<dbReference type="InterPro" id="IPR000719">
    <property type="entry name" value="Prot_kinase_dom"/>
</dbReference>
<comment type="caution">
    <text evidence="10">The sequence shown here is derived from an EMBL/GenBank/DDBJ whole genome shotgun (WGS) entry which is preliminary data.</text>
</comment>
<keyword evidence="2" id="KW-0433">Leucine-rich repeat</keyword>
<dbReference type="InterPro" id="IPR046959">
    <property type="entry name" value="PRK1-6/SRF4-like"/>
</dbReference>
<dbReference type="EMBL" id="JBCNJP010000011">
    <property type="protein sequence ID" value="KAK9071318.1"/>
    <property type="molecule type" value="Genomic_DNA"/>
</dbReference>
<dbReference type="AlphaFoldDB" id="A0AAP0DHU5"/>
<evidence type="ECO:0000256" key="1">
    <source>
        <dbReference type="ARBA" id="ARBA00004370"/>
    </source>
</evidence>
<evidence type="ECO:0000256" key="6">
    <source>
        <dbReference type="ARBA" id="ARBA00023136"/>
    </source>
</evidence>
<protein>
    <recommendedName>
        <fullName evidence="9">Protein kinase domain-containing protein</fullName>
    </recommendedName>
</protein>
<feature type="region of interest" description="Disordered" evidence="7">
    <location>
        <begin position="591"/>
        <end position="636"/>
    </location>
</feature>
<dbReference type="Pfam" id="PF07714">
    <property type="entry name" value="PK_Tyr_Ser-Thr"/>
    <property type="match status" value="1"/>
</dbReference>
<keyword evidence="4" id="KW-0677">Repeat</keyword>
<dbReference type="PANTHER" id="PTHR48007:SF4">
    <property type="entry name" value="LEUCINE-RICH REPEAT RECEPTOR-LIKE PROTEIN KINASE PXC1"/>
    <property type="match status" value="1"/>
</dbReference>
<dbReference type="Gene3D" id="3.30.200.20">
    <property type="entry name" value="Phosphorylase Kinase, domain 1"/>
    <property type="match status" value="1"/>
</dbReference>
<feature type="compositionally biased region" description="Acidic residues" evidence="7">
    <location>
        <begin position="604"/>
        <end position="614"/>
    </location>
</feature>
<dbReference type="GO" id="GO:0005524">
    <property type="term" value="F:ATP binding"/>
    <property type="evidence" value="ECO:0007669"/>
    <property type="project" value="InterPro"/>
</dbReference>
<evidence type="ECO:0000256" key="3">
    <source>
        <dbReference type="ARBA" id="ARBA00022692"/>
    </source>
</evidence>
<dbReference type="PROSITE" id="PS50011">
    <property type="entry name" value="PROTEIN_KINASE_DOM"/>
    <property type="match status" value="1"/>
</dbReference>
<feature type="signal peptide" evidence="8">
    <location>
        <begin position="1"/>
        <end position="23"/>
    </location>
</feature>
<comment type="subcellular location">
    <subcellularLocation>
        <location evidence="1">Membrane</location>
    </subcellularLocation>
</comment>
<evidence type="ECO:0000256" key="7">
    <source>
        <dbReference type="SAM" id="MobiDB-lite"/>
    </source>
</evidence>
<feature type="region of interest" description="Disordered" evidence="7">
    <location>
        <begin position="554"/>
        <end position="579"/>
    </location>
</feature>
<keyword evidence="11" id="KW-1185">Reference proteome</keyword>
<gene>
    <name evidence="10" type="ORF">SSX86_009886</name>
</gene>
<feature type="compositionally biased region" description="Basic and acidic residues" evidence="7">
    <location>
        <begin position="591"/>
        <end position="603"/>
    </location>
</feature>
<dbReference type="Proteomes" id="UP001408789">
    <property type="component" value="Unassembled WGS sequence"/>
</dbReference>
<dbReference type="InterPro" id="IPR011009">
    <property type="entry name" value="Kinase-like_dom_sf"/>
</dbReference>
<evidence type="ECO:0000259" key="9">
    <source>
        <dbReference type="PROSITE" id="PS50011"/>
    </source>
</evidence>
<evidence type="ECO:0000256" key="2">
    <source>
        <dbReference type="ARBA" id="ARBA00022614"/>
    </source>
</evidence>
<dbReference type="GO" id="GO:0016020">
    <property type="term" value="C:membrane"/>
    <property type="evidence" value="ECO:0007669"/>
    <property type="project" value="UniProtKB-SubCell"/>
</dbReference>
<dbReference type="SUPFAM" id="SSF56112">
    <property type="entry name" value="Protein kinase-like (PK-like)"/>
    <property type="match status" value="1"/>
</dbReference>
<dbReference type="Pfam" id="PF08263">
    <property type="entry name" value="LRRNT_2"/>
    <property type="match status" value="1"/>
</dbReference>
<sequence length="636" mass="71079">MSPAVSIFLMFSLSILHTSTVTSDSLDTEERKALLDFIQNIDHNPAKFNWTDSEPACNWKGVTCDPDKTHVIFLRLPAKSLVGNIPPNTLGTLKFLRVLSLRINGFTGPIPPEFANLTGLTRLALNNNSFTGQLPFIEPKGLTGFDVSNNKLNTSIPSFFSRFPTSSFSNNIYVCGDPFENITCEYPYPDPNSHDQKNETKTRKKEGEIVGISIGSGLVLLILLCCARKKLDHMTKQPRPPPPQRPVSKLGVGNKKSLEWFENGVYGFDLEELLGASAEFLGEGSVGKSYKQVVGEGKKEVVVKRLKLDVVVTEGEFVKKMEGLWGILKNRKNVVPLRGYYCSKEEKLLVYDYMPHGSLALHLHGHGSIGPRRAYLDWDHRMRIALSVARGLAYLHVAEVVHGNIKSSNILLGQETNNEAYVSDYGLNTLFGEPSSMNYCVTGYQAPELRNAHEVTFKSDVYSFGVLLVELLTGKNPNQALLSTEGGHFSKLVESVVSEEPKAEIFDVDIRNEHKMDEMLQLLRIAKKCVSIEEDQRPKIDDVLHMMDNMWLRPSSDDHSKGYDDTPSTSTDIQDTPNVNGIAMEVDGLKVDMNEGDIMRSQDDVEDDEYEDMNDIPNPDEVNEIQIDDSDEDLKN</sequence>
<feature type="compositionally biased region" description="Polar residues" evidence="7">
    <location>
        <begin position="566"/>
        <end position="579"/>
    </location>
</feature>
<organism evidence="10 11">
    <name type="scientific">Deinandra increscens subsp. villosa</name>
    <dbReference type="NCBI Taxonomy" id="3103831"/>
    <lineage>
        <taxon>Eukaryota</taxon>
        <taxon>Viridiplantae</taxon>
        <taxon>Streptophyta</taxon>
        <taxon>Embryophyta</taxon>
        <taxon>Tracheophyta</taxon>
        <taxon>Spermatophyta</taxon>
        <taxon>Magnoliopsida</taxon>
        <taxon>eudicotyledons</taxon>
        <taxon>Gunneridae</taxon>
        <taxon>Pentapetalae</taxon>
        <taxon>asterids</taxon>
        <taxon>campanulids</taxon>
        <taxon>Asterales</taxon>
        <taxon>Asteraceae</taxon>
        <taxon>Asteroideae</taxon>
        <taxon>Heliantheae alliance</taxon>
        <taxon>Madieae</taxon>
        <taxon>Madiinae</taxon>
        <taxon>Deinandra</taxon>
    </lineage>
</organism>
<feature type="domain" description="Protein kinase" evidence="9">
    <location>
        <begin position="275"/>
        <end position="552"/>
    </location>
</feature>
<feature type="compositionally biased region" description="Basic and acidic residues" evidence="7">
    <location>
        <begin position="555"/>
        <end position="564"/>
    </location>
</feature>
<dbReference type="PANTHER" id="PTHR48007">
    <property type="entry name" value="LEUCINE-RICH REPEAT RECEPTOR-LIKE PROTEIN KINASE PXC1"/>
    <property type="match status" value="1"/>
</dbReference>
<dbReference type="InterPro" id="IPR013210">
    <property type="entry name" value="LRR_N_plant-typ"/>
</dbReference>
<accession>A0AAP0DHU5</accession>
<keyword evidence="5" id="KW-1133">Transmembrane helix</keyword>
<keyword evidence="8" id="KW-0732">Signal</keyword>
<dbReference type="SUPFAM" id="SSF52058">
    <property type="entry name" value="L domain-like"/>
    <property type="match status" value="1"/>
</dbReference>
<evidence type="ECO:0000256" key="4">
    <source>
        <dbReference type="ARBA" id="ARBA00022737"/>
    </source>
</evidence>
<keyword evidence="3" id="KW-0812">Transmembrane</keyword>
<dbReference type="InterPro" id="IPR001611">
    <property type="entry name" value="Leu-rich_rpt"/>
</dbReference>
<evidence type="ECO:0000256" key="5">
    <source>
        <dbReference type="ARBA" id="ARBA00022989"/>
    </source>
</evidence>
<evidence type="ECO:0000313" key="11">
    <source>
        <dbReference type="Proteomes" id="UP001408789"/>
    </source>
</evidence>
<dbReference type="Pfam" id="PF00560">
    <property type="entry name" value="LRR_1"/>
    <property type="match status" value="2"/>
</dbReference>
<keyword evidence="6" id="KW-0472">Membrane</keyword>
<reference evidence="10 11" key="1">
    <citation type="submission" date="2024-04" db="EMBL/GenBank/DDBJ databases">
        <title>The reference genome of an endangered Asteraceae, Deinandra increscens subsp. villosa, native to the Central Coast of California.</title>
        <authorList>
            <person name="Guilliams M."/>
            <person name="Hasenstab-Lehman K."/>
            <person name="Meyer R."/>
            <person name="Mcevoy S."/>
        </authorList>
    </citation>
    <scope>NUCLEOTIDE SEQUENCE [LARGE SCALE GENOMIC DNA]</scope>
    <source>
        <tissue evidence="10">Leaf</tissue>
    </source>
</reference>
<name>A0AAP0DHU5_9ASTR</name>
<dbReference type="InterPro" id="IPR032675">
    <property type="entry name" value="LRR_dom_sf"/>
</dbReference>